<dbReference type="AlphaFoldDB" id="W6MU05"/>
<proteinExistence type="inferred from homology"/>
<keyword evidence="3 8" id="KW-0285">Flavoprotein</keyword>
<dbReference type="OrthoDB" id="333024at2759"/>
<dbReference type="InterPro" id="IPR055275">
    <property type="entry name" value="Ferredox_Rdtase"/>
</dbReference>
<dbReference type="GO" id="GO:0005743">
    <property type="term" value="C:mitochondrial inner membrane"/>
    <property type="evidence" value="ECO:0007669"/>
    <property type="project" value="EnsemblFungi"/>
</dbReference>
<comment type="subcellular location">
    <subcellularLocation>
        <location evidence="8">Mitochondrion</location>
    </subcellularLocation>
</comment>
<dbReference type="InterPro" id="IPR021163">
    <property type="entry name" value="Ferredox_Rdtase_adrenod"/>
</dbReference>
<feature type="binding site" evidence="9">
    <location>
        <position position="410"/>
    </location>
    <ligand>
        <name>FAD</name>
        <dbReference type="ChEBI" id="CHEBI:57692"/>
    </ligand>
</feature>
<feature type="binding site" evidence="9">
    <location>
        <position position="62"/>
    </location>
    <ligand>
        <name>FAD</name>
        <dbReference type="ChEBI" id="CHEBI:57692"/>
    </ligand>
</feature>
<dbReference type="STRING" id="1382522.W6MU05"/>
<comment type="catalytic activity">
    <reaction evidence="7 8">
        <text>2 reduced [adrenodoxin] + NADP(+) + H(+) = 2 oxidized [adrenodoxin] + NADPH</text>
        <dbReference type="Rhea" id="RHEA:42312"/>
        <dbReference type="Rhea" id="RHEA-COMP:9998"/>
        <dbReference type="Rhea" id="RHEA-COMP:9999"/>
        <dbReference type="ChEBI" id="CHEBI:15378"/>
        <dbReference type="ChEBI" id="CHEBI:33737"/>
        <dbReference type="ChEBI" id="CHEBI:33738"/>
        <dbReference type="ChEBI" id="CHEBI:57783"/>
        <dbReference type="ChEBI" id="CHEBI:58349"/>
        <dbReference type="EC" id="1.18.1.6"/>
    </reaction>
</comment>
<keyword evidence="4 8" id="KW-0274">FAD</keyword>
<dbReference type="GeneID" id="34522170"/>
<dbReference type="Gene3D" id="3.50.50.60">
    <property type="entry name" value="FAD/NAD(P)-binding domain"/>
    <property type="match status" value="1"/>
</dbReference>
<reference evidence="11" key="1">
    <citation type="submission" date="2013-12" db="EMBL/GenBank/DDBJ databases">
        <authorList>
            <person name="Genoscope - CEA"/>
        </authorList>
    </citation>
    <scope>NUCLEOTIDE SEQUENCE</scope>
    <source>
        <strain evidence="11">CBS 1993</strain>
    </source>
</reference>
<dbReference type="PANTHER" id="PTHR48467:SF1">
    <property type="entry name" value="GLUTAMATE SYNTHASE 1 [NADH], CHLOROPLASTIC-LIKE"/>
    <property type="match status" value="1"/>
</dbReference>
<dbReference type="Proteomes" id="UP000019384">
    <property type="component" value="Unassembled WGS sequence"/>
</dbReference>
<feature type="binding site" evidence="9">
    <location>
        <position position="106"/>
    </location>
    <ligand>
        <name>FAD</name>
        <dbReference type="ChEBI" id="CHEBI:57692"/>
    </ligand>
</feature>
<evidence type="ECO:0000256" key="9">
    <source>
        <dbReference type="PIRSR" id="PIRSR000362-1"/>
    </source>
</evidence>
<evidence type="ECO:0000256" key="5">
    <source>
        <dbReference type="ARBA" id="ARBA00022857"/>
    </source>
</evidence>
<keyword evidence="8" id="KW-0496">Mitochondrion</keyword>
<feature type="binding site" evidence="9">
    <location>
        <begin position="417"/>
        <end position="419"/>
    </location>
    <ligand>
        <name>FAD</name>
        <dbReference type="ChEBI" id="CHEBI:57692"/>
    </ligand>
</feature>
<name>W6MU05_9ASCO</name>
<feature type="binding site" evidence="10">
    <location>
        <position position="417"/>
    </location>
    <ligand>
        <name>NADP(+)</name>
        <dbReference type="ChEBI" id="CHEBI:58349"/>
    </ligand>
</feature>
<feature type="binding site" evidence="9">
    <location>
        <position position="39"/>
    </location>
    <ligand>
        <name>FAD</name>
        <dbReference type="ChEBI" id="CHEBI:57692"/>
    </ligand>
</feature>
<dbReference type="EC" id="1.18.1.6" evidence="8"/>
<feature type="binding site" evidence="10">
    <location>
        <position position="235"/>
    </location>
    <ligand>
        <name>NADP(+)</name>
        <dbReference type="ChEBI" id="CHEBI:58349"/>
    </ligand>
</feature>
<dbReference type="PRINTS" id="PR00419">
    <property type="entry name" value="ADXRDTASE"/>
</dbReference>
<evidence type="ECO:0000256" key="6">
    <source>
        <dbReference type="ARBA" id="ARBA00023002"/>
    </source>
</evidence>
<evidence type="ECO:0000256" key="1">
    <source>
        <dbReference type="ARBA" id="ARBA00001974"/>
    </source>
</evidence>
<sequence>MLLQSALIRQNLWRAFSPITHRPLSTSAPSVAIVGSGPSGFYTAVKLLTTNNDANMEIDMFERLPVPYGLSRYGVAPDHPEVKNCQKRFDEITEDPRFKFYGNVEIGKDLKLHHLVENYNAVVLAYGCADGSQLGIEGEDHPAVFNSKEFVGWYNGDPEHVGLDPPLEKAKTVTIIGNGNVSLDLVRVLLGPVDKLWSQTDMAQHAISKLRKSTIEHVNIVGRRGFVEAAFTNKEFKELLEMQKDGVAFTNWSEDMLPPTFREFSKLFSRAVRRRLDLVDKYTASPYSDYPKHKSWGFEFLKSPKKFVASESDPNLLKETIFEKNKLVQTDANYPVTIVGSGQLVSLENEIVINSTGYRGRPFEEFEKLNIPWDSSKSRIPNLDGRVLSTGSIAKGENYEFIQGLYTTGWAGTGPKGNINTSLMEANVTSTSLLDDFEKGILPARKSFQGRKATDFYLQKKPDVVTWDMWKAIESAENELGKMNNKLREKIVDVDSMIDIATK</sequence>
<dbReference type="Gene3D" id="3.40.50.720">
    <property type="entry name" value="NAD(P)-binding Rossmann-like Domain"/>
    <property type="match status" value="1"/>
</dbReference>
<evidence type="ECO:0000256" key="10">
    <source>
        <dbReference type="PIRSR" id="PIRSR000362-2"/>
    </source>
</evidence>
<keyword evidence="5 8" id="KW-0521">NADP</keyword>
<dbReference type="SUPFAM" id="SSF51971">
    <property type="entry name" value="Nucleotide-binding domain"/>
    <property type="match status" value="1"/>
</dbReference>
<feature type="binding site" evidence="10">
    <location>
        <begin position="178"/>
        <end position="181"/>
    </location>
    <ligand>
        <name>NADP(+)</name>
        <dbReference type="ChEBI" id="CHEBI:58349"/>
    </ligand>
</feature>
<feature type="binding site" evidence="9">
    <location>
        <position position="70"/>
    </location>
    <ligand>
        <name>FAD</name>
        <dbReference type="ChEBI" id="CHEBI:57692"/>
    </ligand>
</feature>
<evidence type="ECO:0000256" key="7">
    <source>
        <dbReference type="ARBA" id="ARBA00048933"/>
    </source>
</evidence>
<evidence type="ECO:0000313" key="12">
    <source>
        <dbReference type="Proteomes" id="UP000019384"/>
    </source>
</evidence>
<accession>W6MU05</accession>
<keyword evidence="6 8" id="KW-0560">Oxidoreductase</keyword>
<evidence type="ECO:0000256" key="3">
    <source>
        <dbReference type="ARBA" id="ARBA00022630"/>
    </source>
</evidence>
<evidence type="ECO:0000256" key="4">
    <source>
        <dbReference type="ARBA" id="ARBA00022827"/>
    </source>
</evidence>
<protein>
    <recommendedName>
        <fullName evidence="8">NADPH:adrenodoxin oxidoreductase, mitochondrial</fullName>
        <ecNumber evidence="8">1.18.1.6</ecNumber>
    </recommendedName>
</protein>
<dbReference type="EMBL" id="HG793130">
    <property type="protein sequence ID" value="CDK28792.1"/>
    <property type="molecule type" value="Genomic_DNA"/>
</dbReference>
<organism evidence="11 12">
    <name type="scientific">Kuraishia capsulata CBS 1993</name>
    <dbReference type="NCBI Taxonomy" id="1382522"/>
    <lineage>
        <taxon>Eukaryota</taxon>
        <taxon>Fungi</taxon>
        <taxon>Dikarya</taxon>
        <taxon>Ascomycota</taxon>
        <taxon>Saccharomycotina</taxon>
        <taxon>Pichiomycetes</taxon>
        <taxon>Pichiales</taxon>
        <taxon>Pichiaceae</taxon>
        <taxon>Kuraishia</taxon>
    </lineage>
</organism>
<comment type="cofactor">
    <cofactor evidence="1 8 9">
        <name>FAD</name>
        <dbReference type="ChEBI" id="CHEBI:57692"/>
    </cofactor>
</comment>
<dbReference type="GO" id="GO:0006879">
    <property type="term" value="P:intracellular iron ion homeostasis"/>
    <property type="evidence" value="ECO:0007669"/>
    <property type="project" value="EnsemblFungi"/>
</dbReference>
<dbReference type="GO" id="GO:0004324">
    <property type="term" value="F:ferredoxin-NADP+ reductase activity"/>
    <property type="evidence" value="ECO:0007669"/>
    <property type="project" value="EnsemblFungi"/>
</dbReference>
<dbReference type="HOGENOM" id="CLU_024722_3_0_1"/>
<dbReference type="RefSeq" id="XP_022460782.1">
    <property type="nucleotide sequence ID" value="XM_022605895.1"/>
</dbReference>
<gene>
    <name evidence="11" type="ORF">KUCA_T00004777001</name>
</gene>
<keyword evidence="12" id="KW-1185">Reference proteome</keyword>
<feature type="binding site" evidence="10">
    <location>
        <begin position="223"/>
        <end position="224"/>
    </location>
    <ligand>
        <name>NADP(+)</name>
        <dbReference type="ChEBI" id="CHEBI:58349"/>
    </ligand>
</feature>
<dbReference type="InterPro" id="IPR036188">
    <property type="entry name" value="FAD/NAD-bd_sf"/>
</dbReference>
<comment type="similarity">
    <text evidence="2 8">Belongs to the ferredoxin--NADP reductase type 1 family.</text>
</comment>
<reference evidence="11" key="2">
    <citation type="submission" date="2014-02" db="EMBL/GenBank/DDBJ databases">
        <title>Complete DNA sequence of /Kuraishia capsulata/ illustrates novel genomic features among budding yeasts (/Saccharomycotina/).</title>
        <authorList>
            <person name="Morales L."/>
            <person name="Noel B."/>
            <person name="Porcel B."/>
            <person name="Marcet-Houben M."/>
            <person name="Hullo M-F."/>
            <person name="Sacerdot C."/>
            <person name="Tekaia F."/>
            <person name="Leh-Louis V."/>
            <person name="Despons L."/>
            <person name="Khanna V."/>
            <person name="Aury J-M."/>
            <person name="Barbe V."/>
            <person name="Couloux A."/>
            <person name="Labadie K."/>
            <person name="Pelletier E."/>
            <person name="Souciet J-L."/>
            <person name="Boekhout T."/>
            <person name="Gabaldon T."/>
            <person name="Wincker P."/>
            <person name="Dujon B."/>
        </authorList>
    </citation>
    <scope>NUCLEOTIDE SEQUENCE</scope>
    <source>
        <strain evidence="11">CBS 1993</strain>
    </source>
</reference>
<dbReference type="PIRSF" id="PIRSF000362">
    <property type="entry name" value="FNR"/>
    <property type="match status" value="1"/>
</dbReference>
<evidence type="ECO:0000256" key="8">
    <source>
        <dbReference type="PIRNR" id="PIRNR000362"/>
    </source>
</evidence>
<evidence type="ECO:0000256" key="2">
    <source>
        <dbReference type="ARBA" id="ARBA00008312"/>
    </source>
</evidence>
<evidence type="ECO:0000313" key="11">
    <source>
        <dbReference type="EMBL" id="CDK28792.1"/>
    </source>
</evidence>
<dbReference type="PANTHER" id="PTHR48467">
    <property type="entry name" value="GLUTAMATE SYNTHASE 1 [NADH], CHLOROPLASTIC-LIKE"/>
    <property type="match status" value="1"/>
</dbReference>
<dbReference type="GO" id="GO:0006744">
    <property type="term" value="P:ubiquinone biosynthetic process"/>
    <property type="evidence" value="ECO:0007669"/>
    <property type="project" value="EnsemblFungi"/>
</dbReference>